<reference evidence="2" key="1">
    <citation type="submission" date="2021-01" db="EMBL/GenBank/DDBJ databases">
        <authorList>
            <consortium name="Genoscope - CEA"/>
            <person name="William W."/>
        </authorList>
    </citation>
    <scope>NUCLEOTIDE SEQUENCE</scope>
</reference>
<evidence type="ECO:0008006" key="4">
    <source>
        <dbReference type="Google" id="ProtNLM"/>
    </source>
</evidence>
<name>A0A8S1LWK6_9CILI</name>
<comment type="caution">
    <text evidence="2">The sequence shown here is derived from an EMBL/GenBank/DDBJ whole genome shotgun (WGS) entry which is preliminary data.</text>
</comment>
<feature type="chain" id="PRO_5035736136" description="Transmembrane protein" evidence="1">
    <location>
        <begin position="19"/>
        <end position="156"/>
    </location>
</feature>
<dbReference type="EMBL" id="CAJJDN010000025">
    <property type="protein sequence ID" value="CAD8069186.1"/>
    <property type="molecule type" value="Genomic_DNA"/>
</dbReference>
<dbReference type="Proteomes" id="UP000692954">
    <property type="component" value="Unassembled WGS sequence"/>
</dbReference>
<evidence type="ECO:0000313" key="3">
    <source>
        <dbReference type="Proteomes" id="UP000692954"/>
    </source>
</evidence>
<proteinExistence type="predicted"/>
<sequence length="156" mass="18552">MKYLILFIHILYILFCIAVESKSNQINFMFKQRRKKLKKQKNNKIISKMKNQQFLVEEFGQEKILYLEKYYVNRSRSSTNIEFTGQKLKYQKIGDIGFENQIIQVGTLKSIKEGRSLIINCSISVYKKKKQKVLLQHSSQYYYSSLVGIVESFRLQ</sequence>
<gene>
    <name evidence="2" type="ORF">PSON_ATCC_30995.1.T0250122</name>
</gene>
<accession>A0A8S1LWK6</accession>
<evidence type="ECO:0000256" key="1">
    <source>
        <dbReference type="SAM" id="SignalP"/>
    </source>
</evidence>
<protein>
    <recommendedName>
        <fullName evidence="4">Transmembrane protein</fullName>
    </recommendedName>
</protein>
<keyword evidence="3" id="KW-1185">Reference proteome</keyword>
<feature type="signal peptide" evidence="1">
    <location>
        <begin position="1"/>
        <end position="18"/>
    </location>
</feature>
<organism evidence="2 3">
    <name type="scientific">Paramecium sonneborni</name>
    <dbReference type="NCBI Taxonomy" id="65129"/>
    <lineage>
        <taxon>Eukaryota</taxon>
        <taxon>Sar</taxon>
        <taxon>Alveolata</taxon>
        <taxon>Ciliophora</taxon>
        <taxon>Intramacronucleata</taxon>
        <taxon>Oligohymenophorea</taxon>
        <taxon>Peniculida</taxon>
        <taxon>Parameciidae</taxon>
        <taxon>Paramecium</taxon>
    </lineage>
</organism>
<dbReference type="AlphaFoldDB" id="A0A8S1LWK6"/>
<keyword evidence="1" id="KW-0732">Signal</keyword>
<evidence type="ECO:0000313" key="2">
    <source>
        <dbReference type="EMBL" id="CAD8069186.1"/>
    </source>
</evidence>